<dbReference type="AlphaFoldDB" id="A0A162PBP6"/>
<reference evidence="2 3" key="1">
    <citation type="submission" date="2016-03" db="EMBL/GenBank/DDBJ databases">
        <title>EvidentialGene: Evidence-directed Construction of Genes on Genomes.</title>
        <authorList>
            <person name="Gilbert D.G."/>
            <person name="Choi J.-H."/>
            <person name="Mockaitis K."/>
            <person name="Colbourne J."/>
            <person name="Pfrender M."/>
        </authorList>
    </citation>
    <scope>NUCLEOTIDE SEQUENCE [LARGE SCALE GENOMIC DNA]</scope>
    <source>
        <strain evidence="2 3">Xinb3</strain>
        <tissue evidence="2">Complete organism</tissue>
    </source>
</reference>
<comment type="caution">
    <text evidence="2">The sequence shown here is derived from an EMBL/GenBank/DDBJ whole genome shotgun (WGS) entry which is preliminary data.</text>
</comment>
<evidence type="ECO:0000313" key="2">
    <source>
        <dbReference type="EMBL" id="KZS18709.1"/>
    </source>
</evidence>
<evidence type="ECO:0000313" key="3">
    <source>
        <dbReference type="Proteomes" id="UP000076858"/>
    </source>
</evidence>
<sequence length="68" mass="7758">MEKLLKLRSMKLCSSLIFAVARICCCCFYLMTLVVFTVSFETRRMLLARNHFVCVCVCVLMLTLGNVA</sequence>
<feature type="transmembrane region" description="Helical" evidence="1">
    <location>
        <begin position="48"/>
        <end position="67"/>
    </location>
</feature>
<organism evidence="2 3">
    <name type="scientific">Daphnia magna</name>
    <dbReference type="NCBI Taxonomy" id="35525"/>
    <lineage>
        <taxon>Eukaryota</taxon>
        <taxon>Metazoa</taxon>
        <taxon>Ecdysozoa</taxon>
        <taxon>Arthropoda</taxon>
        <taxon>Crustacea</taxon>
        <taxon>Branchiopoda</taxon>
        <taxon>Diplostraca</taxon>
        <taxon>Cladocera</taxon>
        <taxon>Anomopoda</taxon>
        <taxon>Daphniidae</taxon>
        <taxon>Daphnia</taxon>
    </lineage>
</organism>
<name>A0A162PBP6_9CRUS</name>
<proteinExistence type="predicted"/>
<accession>A0A162PBP6</accession>
<keyword evidence="1" id="KW-0472">Membrane</keyword>
<feature type="transmembrane region" description="Helical" evidence="1">
    <location>
        <begin position="12"/>
        <end position="36"/>
    </location>
</feature>
<keyword evidence="3" id="KW-1185">Reference proteome</keyword>
<dbReference type="Proteomes" id="UP000076858">
    <property type="component" value="Unassembled WGS sequence"/>
</dbReference>
<protein>
    <submittedName>
        <fullName evidence="2">Uncharacterized protein</fullName>
    </submittedName>
</protein>
<keyword evidence="1" id="KW-1133">Transmembrane helix</keyword>
<dbReference type="EMBL" id="LRGB01000512">
    <property type="protein sequence ID" value="KZS18709.1"/>
    <property type="molecule type" value="Genomic_DNA"/>
</dbReference>
<keyword evidence="1" id="KW-0812">Transmembrane</keyword>
<gene>
    <name evidence="2" type="ORF">APZ42_015287</name>
</gene>
<evidence type="ECO:0000256" key="1">
    <source>
        <dbReference type="SAM" id="Phobius"/>
    </source>
</evidence>